<feature type="region of interest" description="Disordered" evidence="5">
    <location>
        <begin position="241"/>
        <end position="277"/>
    </location>
</feature>
<dbReference type="Proteomes" id="UP000192674">
    <property type="component" value="Unassembled WGS sequence"/>
</dbReference>
<comment type="subcellular location">
    <subcellularLocation>
        <location evidence="1">Membrane</location>
        <topology evidence="1">Multi-pass membrane protein</topology>
    </subcellularLocation>
</comment>
<reference evidence="8 9" key="1">
    <citation type="submission" date="2017-04" db="EMBL/GenBank/DDBJ databases">
        <authorList>
            <person name="Afonso C.L."/>
            <person name="Miller P.J."/>
            <person name="Scott M.A."/>
            <person name="Spackman E."/>
            <person name="Goraichik I."/>
            <person name="Dimitrov K.M."/>
            <person name="Suarez D.L."/>
            <person name="Swayne D.E."/>
        </authorList>
    </citation>
    <scope>NUCLEOTIDE SEQUENCE [LARGE SCALE GENOMIC DNA]</scope>
    <source>
        <strain evidence="8 9">DSM 43828</strain>
    </source>
</reference>
<dbReference type="OrthoDB" id="9787732at2"/>
<accession>A0A1Y5Y7R7</accession>
<keyword evidence="2 6" id="KW-0812">Transmembrane</keyword>
<feature type="domain" description="RDD" evidence="7">
    <location>
        <begin position="17"/>
        <end position="148"/>
    </location>
</feature>
<protein>
    <submittedName>
        <fullName evidence="8">Uncharacterized membrane protein YckC, RDD family</fullName>
    </submittedName>
</protein>
<keyword evidence="4 6" id="KW-0472">Membrane</keyword>
<evidence type="ECO:0000256" key="1">
    <source>
        <dbReference type="ARBA" id="ARBA00004141"/>
    </source>
</evidence>
<evidence type="ECO:0000256" key="4">
    <source>
        <dbReference type="ARBA" id="ARBA00023136"/>
    </source>
</evidence>
<evidence type="ECO:0000313" key="9">
    <source>
        <dbReference type="Proteomes" id="UP000192674"/>
    </source>
</evidence>
<dbReference type="EMBL" id="FWXV01000013">
    <property type="protein sequence ID" value="SMD26205.1"/>
    <property type="molecule type" value="Genomic_DNA"/>
</dbReference>
<evidence type="ECO:0000256" key="5">
    <source>
        <dbReference type="SAM" id="MobiDB-lite"/>
    </source>
</evidence>
<dbReference type="PANTHER" id="PTHR38480">
    <property type="entry name" value="SLR0254 PROTEIN"/>
    <property type="match status" value="1"/>
</dbReference>
<feature type="transmembrane region" description="Helical" evidence="6">
    <location>
        <begin position="55"/>
        <end position="75"/>
    </location>
</feature>
<dbReference type="RefSeq" id="WP_084434070.1">
    <property type="nucleotide sequence ID" value="NZ_FWXV01000013.1"/>
</dbReference>
<dbReference type="AlphaFoldDB" id="A0A1Y5Y7R7"/>
<dbReference type="GO" id="GO:0016020">
    <property type="term" value="C:membrane"/>
    <property type="evidence" value="ECO:0007669"/>
    <property type="project" value="UniProtKB-SubCell"/>
</dbReference>
<evidence type="ECO:0000256" key="2">
    <source>
        <dbReference type="ARBA" id="ARBA00022692"/>
    </source>
</evidence>
<keyword evidence="9" id="KW-1185">Reference proteome</keyword>
<evidence type="ECO:0000313" key="8">
    <source>
        <dbReference type="EMBL" id="SMD26205.1"/>
    </source>
</evidence>
<feature type="transmembrane region" description="Helical" evidence="6">
    <location>
        <begin position="112"/>
        <end position="134"/>
    </location>
</feature>
<dbReference type="Pfam" id="PF06271">
    <property type="entry name" value="RDD"/>
    <property type="match status" value="1"/>
</dbReference>
<dbReference type="PANTHER" id="PTHR38480:SF1">
    <property type="entry name" value="SLR0254 PROTEIN"/>
    <property type="match status" value="1"/>
</dbReference>
<keyword evidence="3 6" id="KW-1133">Transmembrane helix</keyword>
<gene>
    <name evidence="8" type="ORF">SAMN05661093_09785</name>
</gene>
<organism evidence="8 9">
    <name type="scientific">Kibdelosporangium aridum</name>
    <dbReference type="NCBI Taxonomy" id="2030"/>
    <lineage>
        <taxon>Bacteria</taxon>
        <taxon>Bacillati</taxon>
        <taxon>Actinomycetota</taxon>
        <taxon>Actinomycetes</taxon>
        <taxon>Pseudonocardiales</taxon>
        <taxon>Pseudonocardiaceae</taxon>
        <taxon>Kibdelosporangium</taxon>
    </lineage>
</organism>
<evidence type="ECO:0000259" key="7">
    <source>
        <dbReference type="Pfam" id="PF06271"/>
    </source>
</evidence>
<evidence type="ECO:0000256" key="6">
    <source>
        <dbReference type="SAM" id="Phobius"/>
    </source>
</evidence>
<dbReference type="InterPro" id="IPR010432">
    <property type="entry name" value="RDD"/>
</dbReference>
<proteinExistence type="predicted"/>
<feature type="transmembrane region" description="Helical" evidence="6">
    <location>
        <begin position="24"/>
        <end position="49"/>
    </location>
</feature>
<sequence length="277" mass="29608">MSDLVSGEAVLLEMRVARLASRGLAFALDVLIQFFTLLILFLVLGAAGLVGFDGALQSATTLVGLVLVLVGYPVLAETLTRGKTIGKAAAGLRVVRMDGGPIRFRHALVRGLAGFFVDFWGVGLFGAVAVIVSLSSRNSQRVGDMLAGTLVIRERIPEQAVAPVYMPPPLAGWATTQNVSGLPNDLALAIRQYLGRLHELAPEAAHNLGNRLAAEVSARLDSPVPPNVPIPEYLAAILAERRTREEARKTQQQQYRPQDPQPAAEPPSQDNPFAPPS</sequence>
<evidence type="ECO:0000256" key="3">
    <source>
        <dbReference type="ARBA" id="ARBA00022989"/>
    </source>
</evidence>
<name>A0A1Y5Y7R7_KIBAR</name>